<comment type="caution">
    <text evidence="2">The sequence shown here is derived from an EMBL/GenBank/DDBJ whole genome shotgun (WGS) entry which is preliminary data.</text>
</comment>
<feature type="region of interest" description="Disordered" evidence="1">
    <location>
        <begin position="1"/>
        <end position="63"/>
    </location>
</feature>
<evidence type="ECO:0000313" key="2">
    <source>
        <dbReference type="EMBL" id="KAF9730951.1"/>
    </source>
</evidence>
<evidence type="ECO:0000313" key="3">
    <source>
        <dbReference type="Proteomes" id="UP000756921"/>
    </source>
</evidence>
<dbReference type="EMBL" id="WJXW01000013">
    <property type="protein sequence ID" value="KAF9730951.1"/>
    <property type="molecule type" value="Genomic_DNA"/>
</dbReference>
<organism evidence="2 3">
    <name type="scientific">Paraphaeosphaeria minitans</name>
    <dbReference type="NCBI Taxonomy" id="565426"/>
    <lineage>
        <taxon>Eukaryota</taxon>
        <taxon>Fungi</taxon>
        <taxon>Dikarya</taxon>
        <taxon>Ascomycota</taxon>
        <taxon>Pezizomycotina</taxon>
        <taxon>Dothideomycetes</taxon>
        <taxon>Pleosporomycetidae</taxon>
        <taxon>Pleosporales</taxon>
        <taxon>Massarineae</taxon>
        <taxon>Didymosphaeriaceae</taxon>
        <taxon>Paraphaeosphaeria</taxon>
    </lineage>
</organism>
<feature type="compositionally biased region" description="Polar residues" evidence="1">
    <location>
        <begin position="48"/>
        <end position="57"/>
    </location>
</feature>
<reference evidence="2" key="1">
    <citation type="journal article" date="2020" name="Mol. Plant Microbe Interact.">
        <title>Genome Sequence of the Biocontrol Agent Coniothyrium minitans strain Conio (IMI 134523).</title>
        <authorList>
            <person name="Patel D."/>
            <person name="Shittu T.A."/>
            <person name="Baroncelli R."/>
            <person name="Muthumeenakshi S."/>
            <person name="Osborne T.H."/>
            <person name="Janganan T.K."/>
            <person name="Sreenivasaprasad S."/>
        </authorList>
    </citation>
    <scope>NUCLEOTIDE SEQUENCE</scope>
    <source>
        <strain evidence="2">Conio</strain>
    </source>
</reference>
<protein>
    <submittedName>
        <fullName evidence="2">Glycosyltransferase family 28 domain-containing protein</fullName>
    </submittedName>
</protein>
<gene>
    <name evidence="2" type="ORF">PMIN01_10909</name>
</gene>
<dbReference type="AlphaFoldDB" id="A0A9P6G982"/>
<accession>A0A9P6G982</accession>
<dbReference type="Proteomes" id="UP000756921">
    <property type="component" value="Unassembled WGS sequence"/>
</dbReference>
<feature type="compositionally biased region" description="Basic and acidic residues" evidence="1">
    <location>
        <begin position="16"/>
        <end position="47"/>
    </location>
</feature>
<evidence type="ECO:0000256" key="1">
    <source>
        <dbReference type="SAM" id="MobiDB-lite"/>
    </source>
</evidence>
<proteinExistence type="predicted"/>
<dbReference type="OrthoDB" id="428159at2759"/>
<keyword evidence="3" id="KW-1185">Reference proteome</keyword>
<name>A0A9P6G982_9PLEO</name>
<sequence length="430" mass="47084">MTPNVRLVEEGSNVRPVEEGTRTAGGEYDKIQENQRADPKAEHDDASSARQEVQSNPDLYAPPAYTIMTTTGEESLDAEAFAPEKTPLLEQSQSADRNDQPSPLYTPKLLLLLLALESNGHARKALPNVLNDRPATWTVKRERGMALCPLAAAVLLREGILSNKHLQLVPSLLDRPSSYPRFDPHDPKDPLSAVIISSYDVIGDVLLGAAGGPIEVGRKLGSQRREMEHNAALARLSQGSTWAQENPTEKALMVGPKALVHCGVGTYKGCRKIVETCIKTPMIYTHSLARGFHNTPKLYGEHLRAREEVFDLKSGLVVGGKTLVLGTYDGVKDFFWMPVKGARKEGVVGAGKGFCKGIGNMMCNFGEAACGTIGYSSYGIYREIQNSASGGNLPARNVVLTLGEAEYEQAKEEERRNVIKRWLQVQMRQM</sequence>